<keyword evidence="1" id="KW-1133">Transmembrane helix</keyword>
<accession>A0A2V4E072</accession>
<feature type="transmembrane region" description="Helical" evidence="1">
    <location>
        <begin position="7"/>
        <end position="24"/>
    </location>
</feature>
<keyword evidence="1" id="KW-0472">Membrane</keyword>
<dbReference type="Pfam" id="PF21846">
    <property type="entry name" value="DUF6905"/>
    <property type="match status" value="1"/>
</dbReference>
<sequence length="159" mass="17562">MKFFRSFVGYCIAGMIVMAVWSQLGTYGIFGGYLAAIIIIGPMWYMNHYINLTGNEDDAAFVDMGLAIAVCGIMRDTFIQGGDAFSTSLPTILLVGCGAALGGITAAFIEKDMAKKKEFVNENPREPGLRRSDFEKLKEAKEKILRAKRIKIFQKKSSI</sequence>
<dbReference type="OrthoDB" id="1908850at2"/>
<proteinExistence type="predicted"/>
<dbReference type="RefSeq" id="WP_110434118.1">
    <property type="nucleotide sequence ID" value="NZ_QGLR01000012.1"/>
</dbReference>
<gene>
    <name evidence="2" type="ORF">DKK70_10465</name>
</gene>
<dbReference type="EMBL" id="QGLR01000012">
    <property type="protein sequence ID" value="PXZ06572.1"/>
    <property type="molecule type" value="Genomic_DNA"/>
</dbReference>
<evidence type="ECO:0000313" key="2">
    <source>
        <dbReference type="EMBL" id="PXZ06572.1"/>
    </source>
</evidence>
<reference evidence="2 3" key="1">
    <citation type="submission" date="2018-05" db="EMBL/GenBank/DDBJ databases">
        <title>Reference genomes for bee gut microbiota database.</title>
        <authorList>
            <person name="Ellegaard K.M."/>
        </authorList>
    </citation>
    <scope>NUCLEOTIDE SEQUENCE [LARGE SCALE GENOMIC DNA]</scope>
    <source>
        <strain evidence="2 3">ESL0182</strain>
    </source>
</reference>
<dbReference type="Proteomes" id="UP000247932">
    <property type="component" value="Unassembled WGS sequence"/>
</dbReference>
<dbReference type="AlphaFoldDB" id="A0A2V4E072"/>
<name>A0A2V4E072_9GAMM</name>
<comment type="caution">
    <text evidence="2">The sequence shown here is derived from an EMBL/GenBank/DDBJ whole genome shotgun (WGS) entry which is preliminary data.</text>
</comment>
<evidence type="ECO:0000313" key="3">
    <source>
        <dbReference type="Proteomes" id="UP000247932"/>
    </source>
</evidence>
<keyword evidence="1" id="KW-0812">Transmembrane</keyword>
<organism evidence="2 3">
    <name type="scientific">Gilliamella apicola</name>
    <dbReference type="NCBI Taxonomy" id="1196095"/>
    <lineage>
        <taxon>Bacteria</taxon>
        <taxon>Pseudomonadati</taxon>
        <taxon>Pseudomonadota</taxon>
        <taxon>Gammaproteobacteria</taxon>
        <taxon>Orbales</taxon>
        <taxon>Orbaceae</taxon>
        <taxon>Gilliamella</taxon>
    </lineage>
</organism>
<dbReference type="InterPro" id="IPR054200">
    <property type="entry name" value="DUF6905"/>
</dbReference>
<evidence type="ECO:0000256" key="1">
    <source>
        <dbReference type="SAM" id="Phobius"/>
    </source>
</evidence>
<keyword evidence="3" id="KW-1185">Reference proteome</keyword>
<feature type="transmembrane region" description="Helical" evidence="1">
    <location>
        <begin position="91"/>
        <end position="109"/>
    </location>
</feature>
<protein>
    <submittedName>
        <fullName evidence="2">Uncharacterized protein</fullName>
    </submittedName>
</protein>